<feature type="domain" description="Glycoside hydrolase family 3 N-terminal" evidence="4">
    <location>
        <begin position="39"/>
        <end position="347"/>
    </location>
</feature>
<dbReference type="Pfam" id="PF00933">
    <property type="entry name" value="Glyco_hydro_3"/>
    <property type="match status" value="1"/>
</dbReference>
<keyword evidence="3 5" id="KW-0326">Glycosidase</keyword>
<dbReference type="InterPro" id="IPR050226">
    <property type="entry name" value="NagZ_Beta-hexosaminidase"/>
</dbReference>
<dbReference type="EC" id="3.2.1.52" evidence="5"/>
<evidence type="ECO:0000256" key="3">
    <source>
        <dbReference type="ARBA" id="ARBA00023295"/>
    </source>
</evidence>
<dbReference type="PANTHER" id="PTHR30480:SF16">
    <property type="entry name" value="GLYCOSIDE HYDROLASE FAMILY 3 DOMAIN PROTEIN"/>
    <property type="match status" value="1"/>
</dbReference>
<dbReference type="PANTHER" id="PTHR30480">
    <property type="entry name" value="BETA-HEXOSAMINIDASE-RELATED"/>
    <property type="match status" value="1"/>
</dbReference>
<gene>
    <name evidence="5" type="primary">nagZ</name>
    <name evidence="5" type="ORF">Q3M24_19040</name>
</gene>
<dbReference type="InterPro" id="IPR001764">
    <property type="entry name" value="Glyco_hydro_3_N"/>
</dbReference>
<evidence type="ECO:0000256" key="2">
    <source>
        <dbReference type="ARBA" id="ARBA00022801"/>
    </source>
</evidence>
<dbReference type="GO" id="GO:0009254">
    <property type="term" value="P:peptidoglycan turnover"/>
    <property type="evidence" value="ECO:0007669"/>
    <property type="project" value="TreeGrafter"/>
</dbReference>
<reference evidence="5" key="1">
    <citation type="journal article" date="2024" name="Syst. Appl. Microbiol.">
        <title>First single-strain enrichments of Electrothrix cable bacteria, description of E. aestuarii sp. nov. and E. rattekaaiensis sp. nov., and proposal of a cable bacteria taxonomy following the rules of the SeqCode.</title>
        <authorList>
            <person name="Plum-Jensen L.E."/>
            <person name="Schramm A."/>
            <person name="Marshall I.P.G."/>
        </authorList>
    </citation>
    <scope>NUCLEOTIDE SEQUENCE</scope>
    <source>
        <strain evidence="5">Rat1</strain>
    </source>
</reference>
<dbReference type="InterPro" id="IPR036962">
    <property type="entry name" value="Glyco_hydro_3_N_sf"/>
</dbReference>
<evidence type="ECO:0000259" key="4">
    <source>
        <dbReference type="Pfam" id="PF00933"/>
    </source>
</evidence>
<keyword evidence="2 5" id="KW-0378">Hydrolase</keyword>
<organism evidence="5">
    <name type="scientific">Candidatus Electrothrix aestuarii</name>
    <dbReference type="NCBI Taxonomy" id="3062594"/>
    <lineage>
        <taxon>Bacteria</taxon>
        <taxon>Pseudomonadati</taxon>
        <taxon>Thermodesulfobacteriota</taxon>
        <taxon>Desulfobulbia</taxon>
        <taxon>Desulfobulbales</taxon>
        <taxon>Desulfobulbaceae</taxon>
        <taxon>Candidatus Electrothrix</taxon>
    </lineage>
</organism>
<comment type="similarity">
    <text evidence="1">Belongs to the glycosyl hydrolase 3 family.</text>
</comment>
<dbReference type="InterPro" id="IPR017853">
    <property type="entry name" value="GH"/>
</dbReference>
<dbReference type="KEGG" id="eaj:Q3M24_19040"/>
<evidence type="ECO:0000256" key="1">
    <source>
        <dbReference type="ARBA" id="ARBA00005336"/>
    </source>
</evidence>
<accession>A0AAU8LU05</accession>
<sequence>MEYIVRTVERGASMSCSLTLSRMFLVGFDGDALEQGHWLRKALKSSPPAGVILFDRNIDGSVQNFCSPQQLKELTTALEKISNGPLLIAVDQEGGRVCRLKEQNGFLPTKTAADLGLQDPGEATLPAAEAIAAELAECGINLNLAPVADVNLNPDNPIIAQYERSFAADPDTVAAHCQAFIQAHHKYGVACCLKHFPGHGSASGDSHLGFVDISKDWQEEELRPYKKMIGQGIVDAIMTAHVVHYGLDPSGLPATLSPLMIDSMLRETLGYNGVVITDDLQMKAIASHYGFQEAVQRAVLAGTDLLIVGNNLERNPDALELGVQAVQELLDQGKVSEERILASLRRIDLLLQFVTRREKL</sequence>
<dbReference type="NCBIfam" id="NF003740">
    <property type="entry name" value="PRK05337.1"/>
    <property type="match status" value="1"/>
</dbReference>
<dbReference type="EMBL" id="CP159373">
    <property type="protein sequence ID" value="XCN72367.1"/>
    <property type="molecule type" value="Genomic_DNA"/>
</dbReference>
<protein>
    <submittedName>
        <fullName evidence="5">Beta-N-acetylhexosaminidase</fullName>
        <ecNumber evidence="5">3.2.1.52</ecNumber>
    </submittedName>
</protein>
<dbReference type="GO" id="GO:0004563">
    <property type="term" value="F:beta-N-acetylhexosaminidase activity"/>
    <property type="evidence" value="ECO:0007669"/>
    <property type="project" value="UniProtKB-EC"/>
</dbReference>
<dbReference type="SUPFAM" id="SSF51445">
    <property type="entry name" value="(Trans)glycosidases"/>
    <property type="match status" value="1"/>
</dbReference>
<name>A0AAU8LU05_9BACT</name>
<evidence type="ECO:0000313" key="5">
    <source>
        <dbReference type="EMBL" id="XCN72367.1"/>
    </source>
</evidence>
<dbReference type="AlphaFoldDB" id="A0AAU8LU05"/>
<reference evidence="5" key="2">
    <citation type="submission" date="2024-06" db="EMBL/GenBank/DDBJ databases">
        <authorList>
            <person name="Plum-Jensen L.E."/>
            <person name="Schramm A."/>
            <person name="Marshall I.P.G."/>
        </authorList>
    </citation>
    <scope>NUCLEOTIDE SEQUENCE</scope>
    <source>
        <strain evidence="5">Rat1</strain>
    </source>
</reference>
<dbReference type="GO" id="GO:0005975">
    <property type="term" value="P:carbohydrate metabolic process"/>
    <property type="evidence" value="ECO:0007669"/>
    <property type="project" value="InterPro"/>
</dbReference>
<proteinExistence type="inferred from homology"/>
<dbReference type="Gene3D" id="3.20.20.300">
    <property type="entry name" value="Glycoside hydrolase, family 3, N-terminal domain"/>
    <property type="match status" value="1"/>
</dbReference>